<dbReference type="PANTHER" id="PTHR33881:SF17">
    <property type="entry name" value="EGF-LIKE DOMAIN-CONTAINING PROTEIN"/>
    <property type="match status" value="1"/>
</dbReference>
<dbReference type="AlphaFoldDB" id="A0A9D4V2V6"/>
<keyword evidence="1" id="KW-0812">Transmembrane</keyword>
<keyword evidence="1" id="KW-0472">Membrane</keyword>
<feature type="domain" description="EGF-like" evidence="2">
    <location>
        <begin position="177"/>
        <end position="222"/>
    </location>
</feature>
<keyword evidence="1" id="KW-1133">Transmembrane helix</keyword>
<evidence type="ECO:0000313" key="4">
    <source>
        <dbReference type="Proteomes" id="UP000886520"/>
    </source>
</evidence>
<comment type="caution">
    <text evidence="3">The sequence shown here is derived from an EMBL/GenBank/DDBJ whole genome shotgun (WGS) entry which is preliminary data.</text>
</comment>
<dbReference type="OrthoDB" id="1914642at2759"/>
<proteinExistence type="predicted"/>
<evidence type="ECO:0000313" key="3">
    <source>
        <dbReference type="EMBL" id="KAI5078302.1"/>
    </source>
</evidence>
<dbReference type="Proteomes" id="UP000886520">
    <property type="component" value="Chromosome 6"/>
</dbReference>
<keyword evidence="4" id="KW-1185">Reference proteome</keyword>
<dbReference type="EMBL" id="JABFUD020000006">
    <property type="protein sequence ID" value="KAI5078302.1"/>
    <property type="molecule type" value="Genomic_DNA"/>
</dbReference>
<feature type="domain" description="EGF-like" evidence="2">
    <location>
        <begin position="104"/>
        <end position="149"/>
    </location>
</feature>
<dbReference type="SMART" id="SM00181">
    <property type="entry name" value="EGF"/>
    <property type="match status" value="2"/>
</dbReference>
<evidence type="ECO:0000259" key="2">
    <source>
        <dbReference type="SMART" id="SM00181"/>
    </source>
</evidence>
<protein>
    <recommendedName>
        <fullName evidence="2">EGF-like domain-containing protein</fullName>
    </recommendedName>
</protein>
<feature type="transmembrane region" description="Helical" evidence="1">
    <location>
        <begin position="36"/>
        <end position="57"/>
    </location>
</feature>
<gene>
    <name evidence="3" type="ORF">GOP47_0005973</name>
</gene>
<dbReference type="PANTHER" id="PTHR33881">
    <property type="entry name" value="NEUROGENIC LOCUS NOTCH-LIKE PROTEIN"/>
    <property type="match status" value="1"/>
</dbReference>
<dbReference type="Gene3D" id="2.10.25.10">
    <property type="entry name" value="Laminin"/>
    <property type="match status" value="1"/>
</dbReference>
<reference evidence="3" key="1">
    <citation type="submission" date="2021-01" db="EMBL/GenBank/DDBJ databases">
        <title>Adiantum capillus-veneris genome.</title>
        <authorList>
            <person name="Fang Y."/>
            <person name="Liao Q."/>
        </authorList>
    </citation>
    <scope>NUCLEOTIDE SEQUENCE</scope>
    <source>
        <strain evidence="3">H3</strain>
        <tissue evidence="3">Leaf</tissue>
    </source>
</reference>
<feature type="transmembrane region" description="Helical" evidence="1">
    <location>
        <begin position="6"/>
        <end position="24"/>
    </location>
</feature>
<dbReference type="InterPro" id="IPR000742">
    <property type="entry name" value="EGF"/>
</dbReference>
<accession>A0A9D4V2V6</accession>
<organism evidence="3 4">
    <name type="scientific">Adiantum capillus-veneris</name>
    <name type="common">Maidenhair fern</name>
    <dbReference type="NCBI Taxonomy" id="13818"/>
    <lineage>
        <taxon>Eukaryota</taxon>
        <taxon>Viridiplantae</taxon>
        <taxon>Streptophyta</taxon>
        <taxon>Embryophyta</taxon>
        <taxon>Tracheophyta</taxon>
        <taxon>Polypodiopsida</taxon>
        <taxon>Polypodiidae</taxon>
        <taxon>Polypodiales</taxon>
        <taxon>Pteridineae</taxon>
        <taxon>Pteridaceae</taxon>
        <taxon>Vittarioideae</taxon>
        <taxon>Adiantum</taxon>
    </lineage>
</organism>
<sequence length="289" mass="30469">MLPWHGIEGLTYNFLGALYALLNFGHRAEAGGALQALLRFCSYLLLIPTALLPPFFAMASLPVMSRIVFCLPCICALLAALTTASLHDDEFFDASFLNIGSGLACDLAKCLKGQCINSTSFPFYKCECNAGWQSPFGASWFPCILPNCSIDLTCANRSAAAPAPSIVVPSFSGGLDVCSLHVCGNGECIHNSSDARNATDEYACMCDPGYVNFGNKADGYCIRKCSIGADCTNVRLPFGGAGNTSPPPPPAVASSVSSASSPSVNQGDVIVARNRILAVTSLALLIMWR</sequence>
<evidence type="ECO:0000256" key="1">
    <source>
        <dbReference type="SAM" id="Phobius"/>
    </source>
</evidence>
<name>A0A9D4V2V6_ADICA</name>